<comment type="caution">
    <text evidence="1">The sequence shown here is derived from an EMBL/GenBank/DDBJ whole genome shotgun (WGS) entry which is preliminary data.</text>
</comment>
<name>A0A8H5BJ30_9AGAR</name>
<sequence>MNPPLTWPSTGSPISSVLYADSINLFYMSKVDPTTKKHVHFVFPRLISQALPPKHGTPATLDSTSAPADNQLVPLLSSGSHPQYSFYGRPPYQLRENGASLGLQDNCAATPQRLRKPTVCGEQVASWLSTHSDLGHYPAFNAQRTRFYLVLDNIALSIRLGSPPLAIINDICDERRINSADDAEQASELILRLVNMTHRRDGYLPPRCTSDMFTRPAAELLLKTLKRILIVVDGFESLNIFMSTQVLEVFASQTNRLYSWCRLAGLLYSKGIIGADVVYKFLATLLGARAELLARYRGAQVLLDCAGSQ</sequence>
<protein>
    <submittedName>
        <fullName evidence="1">Uncharacterized protein</fullName>
    </submittedName>
</protein>
<dbReference type="EMBL" id="JAACJJ010000017">
    <property type="protein sequence ID" value="KAF5323761.1"/>
    <property type="molecule type" value="Genomic_DNA"/>
</dbReference>
<proteinExistence type="predicted"/>
<gene>
    <name evidence="1" type="ORF">D9619_012893</name>
</gene>
<evidence type="ECO:0000313" key="1">
    <source>
        <dbReference type="EMBL" id="KAF5323761.1"/>
    </source>
</evidence>
<dbReference type="Proteomes" id="UP000567179">
    <property type="component" value="Unassembled WGS sequence"/>
</dbReference>
<evidence type="ECO:0000313" key="2">
    <source>
        <dbReference type="Proteomes" id="UP000567179"/>
    </source>
</evidence>
<accession>A0A8H5BJ30</accession>
<keyword evidence="2" id="KW-1185">Reference proteome</keyword>
<reference evidence="1 2" key="1">
    <citation type="journal article" date="2020" name="ISME J.">
        <title>Uncovering the hidden diversity of litter-decomposition mechanisms in mushroom-forming fungi.</title>
        <authorList>
            <person name="Floudas D."/>
            <person name="Bentzer J."/>
            <person name="Ahren D."/>
            <person name="Johansson T."/>
            <person name="Persson P."/>
            <person name="Tunlid A."/>
        </authorList>
    </citation>
    <scope>NUCLEOTIDE SEQUENCE [LARGE SCALE GENOMIC DNA]</scope>
    <source>
        <strain evidence="1 2">CBS 101986</strain>
    </source>
</reference>
<dbReference type="AlphaFoldDB" id="A0A8H5BJ30"/>
<organism evidence="1 2">
    <name type="scientific">Psilocybe cf. subviscida</name>
    <dbReference type="NCBI Taxonomy" id="2480587"/>
    <lineage>
        <taxon>Eukaryota</taxon>
        <taxon>Fungi</taxon>
        <taxon>Dikarya</taxon>
        <taxon>Basidiomycota</taxon>
        <taxon>Agaricomycotina</taxon>
        <taxon>Agaricomycetes</taxon>
        <taxon>Agaricomycetidae</taxon>
        <taxon>Agaricales</taxon>
        <taxon>Agaricineae</taxon>
        <taxon>Strophariaceae</taxon>
        <taxon>Psilocybe</taxon>
    </lineage>
</organism>